<feature type="transmembrane region" description="Helical" evidence="6">
    <location>
        <begin position="162"/>
        <end position="184"/>
    </location>
</feature>
<evidence type="ECO:0000256" key="3">
    <source>
        <dbReference type="ARBA" id="ARBA00022692"/>
    </source>
</evidence>
<dbReference type="GO" id="GO:0033573">
    <property type="term" value="C:high-affinity iron permease complex"/>
    <property type="evidence" value="ECO:0007669"/>
    <property type="project" value="InterPro"/>
</dbReference>
<feature type="transmembrane region" description="Helical" evidence="6">
    <location>
        <begin position="85"/>
        <end position="103"/>
    </location>
</feature>
<reference evidence="7" key="1">
    <citation type="submission" date="2021-05" db="EMBL/GenBank/DDBJ databases">
        <authorList>
            <person name="Pietrasiak N."/>
            <person name="Ward R."/>
            <person name="Stajich J.E."/>
            <person name="Kurbessoian T."/>
        </authorList>
    </citation>
    <scope>NUCLEOTIDE SEQUENCE</scope>
    <source>
        <strain evidence="7">GSE-TBD4-15B</strain>
    </source>
</reference>
<comment type="subcellular location">
    <subcellularLocation>
        <location evidence="1">Membrane</location>
        <topology evidence="1">Multi-pass membrane protein</topology>
    </subcellularLocation>
</comment>
<dbReference type="InterPro" id="IPR004923">
    <property type="entry name" value="FTR1/Fip1/EfeU"/>
</dbReference>
<evidence type="ECO:0000256" key="5">
    <source>
        <dbReference type="ARBA" id="ARBA00023136"/>
    </source>
</evidence>
<feature type="transmembrane region" description="Helical" evidence="6">
    <location>
        <begin position="43"/>
        <end position="65"/>
    </location>
</feature>
<evidence type="ECO:0000313" key="7">
    <source>
        <dbReference type="EMBL" id="MBW4466526.1"/>
    </source>
</evidence>
<proteinExistence type="inferred from homology"/>
<sequence>MDFSSALPTFVVTLREGTEASLVVGIVLAYLKKAGQSRFNAWVFAGIAAGLAGSLLVGLLFNGLLVALDSSDQAYAPIWKQLLEGGFGLVAIGLLSWMLVWMTQQARQLKSEVESSIASTLQQGDAAAGWGLFGLVTVAVLREGFETVVFLAAQFQQGWIPALGAVAGLVGATLIGFLLFQLGVKINLRQFFQVMGLLLLLIVSGLVVSALRHFDQAARLYSDLGETSLCFSADSCILGSQVWDLTKVLPDRQFPGILLKAFFGYTQKLYLAQAVGYVGFLLSVGWLYLRSLGLLPASGVKQQA</sequence>
<evidence type="ECO:0000256" key="2">
    <source>
        <dbReference type="ARBA" id="ARBA00008333"/>
    </source>
</evidence>
<dbReference type="Pfam" id="PF03239">
    <property type="entry name" value="FTR1"/>
    <property type="match status" value="1"/>
</dbReference>
<feature type="transmembrane region" description="Helical" evidence="6">
    <location>
        <begin position="269"/>
        <end position="289"/>
    </location>
</feature>
<dbReference type="Proteomes" id="UP000707356">
    <property type="component" value="Unassembled WGS sequence"/>
</dbReference>
<keyword evidence="4 6" id="KW-1133">Transmembrane helix</keyword>
<feature type="transmembrane region" description="Helical" evidence="6">
    <location>
        <begin position="191"/>
        <end position="211"/>
    </location>
</feature>
<evidence type="ECO:0000256" key="6">
    <source>
        <dbReference type="SAM" id="Phobius"/>
    </source>
</evidence>
<reference evidence="7" key="2">
    <citation type="journal article" date="2022" name="Microbiol. Resour. Announc.">
        <title>Metagenome Sequencing to Explore Phylogenomics of Terrestrial Cyanobacteria.</title>
        <authorList>
            <person name="Ward R.D."/>
            <person name="Stajich J.E."/>
            <person name="Johansen J.R."/>
            <person name="Huntemann M."/>
            <person name="Clum A."/>
            <person name="Foster B."/>
            <person name="Foster B."/>
            <person name="Roux S."/>
            <person name="Palaniappan K."/>
            <person name="Varghese N."/>
            <person name="Mukherjee S."/>
            <person name="Reddy T.B.K."/>
            <person name="Daum C."/>
            <person name="Copeland A."/>
            <person name="Chen I.A."/>
            <person name="Ivanova N.N."/>
            <person name="Kyrpides N.C."/>
            <person name="Shapiro N."/>
            <person name="Eloe-Fadrosh E.A."/>
            <person name="Pietrasiak N."/>
        </authorList>
    </citation>
    <scope>NUCLEOTIDE SEQUENCE</scope>
    <source>
        <strain evidence="7">GSE-TBD4-15B</strain>
    </source>
</reference>
<protein>
    <submittedName>
        <fullName evidence="7">FTR1 family iron permease</fullName>
    </submittedName>
</protein>
<dbReference type="GO" id="GO:0015093">
    <property type="term" value="F:ferrous iron transmembrane transporter activity"/>
    <property type="evidence" value="ECO:0007669"/>
    <property type="project" value="TreeGrafter"/>
</dbReference>
<name>A0A951PBI8_9CYAN</name>
<evidence type="ECO:0000256" key="4">
    <source>
        <dbReference type="ARBA" id="ARBA00022989"/>
    </source>
</evidence>
<dbReference type="PANTHER" id="PTHR31632">
    <property type="entry name" value="IRON TRANSPORTER FTH1"/>
    <property type="match status" value="1"/>
</dbReference>
<comment type="similarity">
    <text evidence="2">Belongs to the oxidase-dependent Fe transporter (OFeT) (TC 9.A.10.1) family.</text>
</comment>
<dbReference type="PANTHER" id="PTHR31632:SF2">
    <property type="entry name" value="PLASMA MEMBRANE IRON PERMEASE"/>
    <property type="match status" value="1"/>
</dbReference>
<organism evidence="7 8">
    <name type="scientific">Pegethrix bostrychoides GSE-TBD4-15B</name>
    <dbReference type="NCBI Taxonomy" id="2839662"/>
    <lineage>
        <taxon>Bacteria</taxon>
        <taxon>Bacillati</taxon>
        <taxon>Cyanobacteriota</taxon>
        <taxon>Cyanophyceae</taxon>
        <taxon>Oculatellales</taxon>
        <taxon>Oculatellaceae</taxon>
        <taxon>Pegethrix</taxon>
    </lineage>
</organism>
<feature type="transmembrane region" description="Helical" evidence="6">
    <location>
        <begin position="124"/>
        <end position="142"/>
    </location>
</feature>
<evidence type="ECO:0000256" key="1">
    <source>
        <dbReference type="ARBA" id="ARBA00004141"/>
    </source>
</evidence>
<evidence type="ECO:0000313" key="8">
    <source>
        <dbReference type="Proteomes" id="UP000707356"/>
    </source>
</evidence>
<comment type="caution">
    <text evidence="7">The sequence shown here is derived from an EMBL/GenBank/DDBJ whole genome shotgun (WGS) entry which is preliminary data.</text>
</comment>
<dbReference type="AlphaFoldDB" id="A0A951PBI8"/>
<keyword evidence="5 6" id="KW-0472">Membrane</keyword>
<dbReference type="EMBL" id="JAHHHV010000068">
    <property type="protein sequence ID" value="MBW4466526.1"/>
    <property type="molecule type" value="Genomic_DNA"/>
</dbReference>
<gene>
    <name evidence="7" type="ORF">KME07_13970</name>
</gene>
<accession>A0A951PBI8</accession>
<keyword evidence="3 6" id="KW-0812">Transmembrane</keyword>